<dbReference type="RefSeq" id="WP_256027973.1">
    <property type="nucleotide sequence ID" value="NZ_JAHLKM010000001.1"/>
</dbReference>
<comment type="caution">
    <text evidence="7">The sequence shown here is derived from an EMBL/GenBank/DDBJ whole genome shotgun (WGS) entry which is preliminary data.</text>
</comment>
<proteinExistence type="predicted"/>
<evidence type="ECO:0000256" key="2">
    <source>
        <dbReference type="ARBA" id="ARBA00022741"/>
    </source>
</evidence>
<dbReference type="EMBL" id="JAHLKM010000001">
    <property type="protein sequence ID" value="MCQ4332055.1"/>
    <property type="molecule type" value="Genomic_DNA"/>
</dbReference>
<dbReference type="PROSITE" id="PS50011">
    <property type="entry name" value="PROTEIN_KINASE_DOM"/>
    <property type="match status" value="1"/>
</dbReference>
<keyword evidence="3" id="KW-0418">Kinase</keyword>
<evidence type="ECO:0000313" key="7">
    <source>
        <dbReference type="EMBL" id="MCQ4332055.1"/>
    </source>
</evidence>
<dbReference type="GO" id="GO:0005524">
    <property type="term" value="F:ATP binding"/>
    <property type="evidence" value="ECO:0007669"/>
    <property type="project" value="UniProtKB-KW"/>
</dbReference>
<evidence type="ECO:0000313" key="8">
    <source>
        <dbReference type="Proteomes" id="UP001139494"/>
    </source>
</evidence>
<dbReference type="GO" id="GO:0004674">
    <property type="term" value="F:protein serine/threonine kinase activity"/>
    <property type="evidence" value="ECO:0007669"/>
    <property type="project" value="TreeGrafter"/>
</dbReference>
<dbReference type="SUPFAM" id="SSF56112">
    <property type="entry name" value="Protein kinase-like (PK-like)"/>
    <property type="match status" value="1"/>
</dbReference>
<dbReference type="AlphaFoldDB" id="A0A9R1CQI0"/>
<feature type="compositionally biased region" description="Basic and acidic residues" evidence="5">
    <location>
        <begin position="156"/>
        <end position="174"/>
    </location>
</feature>
<evidence type="ECO:0000256" key="4">
    <source>
        <dbReference type="ARBA" id="ARBA00022840"/>
    </source>
</evidence>
<reference evidence="7" key="1">
    <citation type="journal article" date="2023" name="Front. Microbiol.">
        <title>Genomic-based phylogenetic and metabolic analyses of the genus Natronomonas, and description of Natronomonas aquatica sp. nov.</title>
        <authorList>
            <person name="Garcia-Roldan A."/>
            <person name="Duran-Viseras A."/>
            <person name="de la Haba R.R."/>
            <person name="Corral P."/>
            <person name="Sanchez-Porro C."/>
            <person name="Ventosa A."/>
        </authorList>
    </citation>
    <scope>NUCLEOTIDE SEQUENCE</scope>
    <source>
        <strain evidence="7">F2-12</strain>
    </source>
</reference>
<feature type="region of interest" description="Disordered" evidence="5">
    <location>
        <begin position="129"/>
        <end position="185"/>
    </location>
</feature>
<sequence length="451" mass="50200">MNIENADRRDANRILSAALDDPGTLPDRDLDRTLELLESDAKRVRIGAAWVFGIVATDTPGRALSYVSKIVDRLDDTEIGSEVTRALAYIADADPERIERELRSMDEETARRCRAALWGELAERTVVRTPTDDEKADGDAMGRPESDEWGWIGGGRRTEVYDTGSEPDRRRPPTERPVAPSTVDYDYDQYTPVGTIYRDEAVESFKVSYRTPDGGTAPGIFKRFRPPEEGDFESTFDRRIRMWQSIDDHESILPVVDWGTDPVPWVVTAYEDVNGVATLGRNGRPDAAVWTLSNVAESLCFAHRRGVIHGGLTPGSIVRSSIFTEPNAWRLPRVTDWGYVSLLRKTAPLESVSARYLAPEHVDHGSPGVVDGVTDVYGFGIVAYEALVGEPPFGPDSDSEDGLSIPAAIDRRFPEIESFLRRCLADRKPERFQTVEEMMTAFRSATEDADG</sequence>
<dbReference type="InterPro" id="IPR011009">
    <property type="entry name" value="Kinase-like_dom_sf"/>
</dbReference>
<organism evidence="7 8">
    <name type="scientific">Natronomonas aquatica</name>
    <dbReference type="NCBI Taxonomy" id="2841590"/>
    <lineage>
        <taxon>Archaea</taxon>
        <taxon>Methanobacteriati</taxon>
        <taxon>Methanobacteriota</taxon>
        <taxon>Stenosarchaea group</taxon>
        <taxon>Halobacteria</taxon>
        <taxon>Halobacteriales</taxon>
        <taxon>Natronomonadaceae</taxon>
        <taxon>Natronomonas</taxon>
    </lineage>
</organism>
<dbReference type="Pfam" id="PF00069">
    <property type="entry name" value="Pkinase"/>
    <property type="match status" value="1"/>
</dbReference>
<dbReference type="InterPro" id="IPR011989">
    <property type="entry name" value="ARM-like"/>
</dbReference>
<dbReference type="InterPro" id="IPR000719">
    <property type="entry name" value="Prot_kinase_dom"/>
</dbReference>
<keyword evidence="4" id="KW-0067">ATP-binding</keyword>
<dbReference type="SMART" id="SM00220">
    <property type="entry name" value="S_TKc"/>
    <property type="match status" value="1"/>
</dbReference>
<dbReference type="Gene3D" id="1.25.10.10">
    <property type="entry name" value="Leucine-rich Repeat Variant"/>
    <property type="match status" value="1"/>
</dbReference>
<protein>
    <recommendedName>
        <fullName evidence="6">Protein kinase domain-containing protein</fullName>
    </recommendedName>
</protein>
<gene>
    <name evidence="7" type="ORF">KM295_00855</name>
</gene>
<dbReference type="Gene3D" id="1.10.510.10">
    <property type="entry name" value="Transferase(Phosphotransferase) domain 1"/>
    <property type="match status" value="1"/>
</dbReference>
<evidence type="ECO:0000256" key="5">
    <source>
        <dbReference type="SAM" id="MobiDB-lite"/>
    </source>
</evidence>
<feature type="compositionally biased region" description="Basic and acidic residues" evidence="5">
    <location>
        <begin position="129"/>
        <end position="146"/>
    </location>
</feature>
<keyword evidence="1" id="KW-0808">Transferase</keyword>
<evidence type="ECO:0000259" key="6">
    <source>
        <dbReference type="PROSITE" id="PS50011"/>
    </source>
</evidence>
<evidence type="ECO:0000256" key="1">
    <source>
        <dbReference type="ARBA" id="ARBA00022679"/>
    </source>
</evidence>
<accession>A0A9R1CQI0</accession>
<dbReference type="PANTHER" id="PTHR43289">
    <property type="entry name" value="MITOGEN-ACTIVATED PROTEIN KINASE KINASE KINASE 20-RELATED"/>
    <property type="match status" value="1"/>
</dbReference>
<name>A0A9R1CQI0_9EURY</name>
<dbReference type="Proteomes" id="UP001139494">
    <property type="component" value="Unassembled WGS sequence"/>
</dbReference>
<feature type="domain" description="Protein kinase" evidence="6">
    <location>
        <begin position="146"/>
        <end position="443"/>
    </location>
</feature>
<keyword evidence="8" id="KW-1185">Reference proteome</keyword>
<dbReference type="PANTHER" id="PTHR43289:SF6">
    <property type="entry name" value="SERINE_THREONINE-PROTEIN KINASE NEKL-3"/>
    <property type="match status" value="1"/>
</dbReference>
<keyword evidence="2" id="KW-0547">Nucleotide-binding</keyword>
<evidence type="ECO:0000256" key="3">
    <source>
        <dbReference type="ARBA" id="ARBA00022777"/>
    </source>
</evidence>